<accession>A0A318NKB0</accession>
<dbReference type="OrthoDB" id="3379710at2"/>
<dbReference type="RefSeq" id="WP_110563629.1">
    <property type="nucleotide sequence ID" value="NZ_PYBV01000014.1"/>
</dbReference>
<keyword evidence="2" id="KW-1185">Reference proteome</keyword>
<evidence type="ECO:0000313" key="1">
    <source>
        <dbReference type="EMBL" id="PYC71055.1"/>
    </source>
</evidence>
<dbReference type="EMBL" id="PYBV01000014">
    <property type="protein sequence ID" value="PYC71055.1"/>
    <property type="molecule type" value="Genomic_DNA"/>
</dbReference>
<evidence type="ECO:0000313" key="2">
    <source>
        <dbReference type="Proteomes" id="UP000248333"/>
    </source>
</evidence>
<dbReference type="Pfam" id="PF14435">
    <property type="entry name" value="SUKH-4"/>
    <property type="match status" value="1"/>
</dbReference>
<dbReference type="AlphaFoldDB" id="A0A318NKB0"/>
<dbReference type="Proteomes" id="UP000248333">
    <property type="component" value="Unassembled WGS sequence"/>
</dbReference>
<sequence length="157" mass="17460">MSSLTKLDGWESLSPGLREQLASVDLPELLRLDEYDLFLLGPDLILRDGMLRFGYATDGLGGEFCLDLDTGAVLVIDETTAPTFVNSSLELFARSLHLVAGLAPAISGGDPDRWEDAKNEIRRVIEEWDAPAMIEENYWEFLSWEFAAGNYADQSDL</sequence>
<proteinExistence type="predicted"/>
<comment type="caution">
    <text evidence="1">The sequence shown here is derived from an EMBL/GenBank/DDBJ whole genome shotgun (WGS) entry which is preliminary data.</text>
</comment>
<dbReference type="InterPro" id="IPR025851">
    <property type="entry name" value="SUKH-4"/>
</dbReference>
<evidence type="ECO:0008006" key="3">
    <source>
        <dbReference type="Google" id="ProtNLM"/>
    </source>
</evidence>
<reference evidence="1 2" key="1">
    <citation type="submission" date="2018-03" db="EMBL/GenBank/DDBJ databases">
        <title>Bioinformatic expansion and discovery of thiopeptide antibiotics.</title>
        <authorList>
            <person name="Schwalen C.J."/>
            <person name="Hudson G.A."/>
            <person name="Mitchell D.A."/>
        </authorList>
    </citation>
    <scope>NUCLEOTIDE SEQUENCE [LARGE SCALE GENOMIC DNA]</scope>
    <source>
        <strain evidence="1 2">NRRL 8041</strain>
    </source>
</reference>
<name>A0A318NKB0_9ACTN</name>
<gene>
    <name evidence="1" type="ORF">C7C45_11550</name>
</gene>
<organism evidence="1 2">
    <name type="scientific">Micromonospora arborensis</name>
    <dbReference type="NCBI Taxonomy" id="2116518"/>
    <lineage>
        <taxon>Bacteria</taxon>
        <taxon>Bacillati</taxon>
        <taxon>Actinomycetota</taxon>
        <taxon>Actinomycetes</taxon>
        <taxon>Micromonosporales</taxon>
        <taxon>Micromonosporaceae</taxon>
        <taxon>Micromonospora</taxon>
    </lineage>
</organism>
<protein>
    <recommendedName>
        <fullName evidence="3">SUKH-4 immunity protein</fullName>
    </recommendedName>
</protein>